<dbReference type="InterPro" id="IPR016024">
    <property type="entry name" value="ARM-type_fold"/>
</dbReference>
<dbReference type="PANTHER" id="PTHR21452">
    <property type="entry name" value="EXPORTIN-6"/>
    <property type="match status" value="1"/>
</dbReference>
<evidence type="ECO:0000259" key="8">
    <source>
        <dbReference type="Pfam" id="PF08389"/>
    </source>
</evidence>
<evidence type="ECO:0000256" key="3">
    <source>
        <dbReference type="ARBA" id="ARBA00009466"/>
    </source>
</evidence>
<dbReference type="Gene3D" id="1.25.10.10">
    <property type="entry name" value="Leucine-rich Repeat Variant"/>
    <property type="match status" value="1"/>
</dbReference>
<name>A0ABN7AY91_9HEMI</name>
<dbReference type="InterPro" id="IPR013598">
    <property type="entry name" value="Exportin-1/Importin-b-like"/>
</dbReference>
<keyword evidence="5" id="KW-0963">Cytoplasm</keyword>
<dbReference type="InterPro" id="IPR011989">
    <property type="entry name" value="ARM-like"/>
</dbReference>
<evidence type="ECO:0000256" key="5">
    <source>
        <dbReference type="ARBA" id="ARBA00022490"/>
    </source>
</evidence>
<keyword evidence="7" id="KW-0539">Nucleus</keyword>
<accession>A0ABN7AY91</accession>
<keyword evidence="4" id="KW-0813">Transport</keyword>
<dbReference type="EMBL" id="AP028914">
    <property type="protein sequence ID" value="BES95880.1"/>
    <property type="molecule type" value="Genomic_DNA"/>
</dbReference>
<dbReference type="Pfam" id="PF08389">
    <property type="entry name" value="Xpo1"/>
    <property type="match status" value="1"/>
</dbReference>
<evidence type="ECO:0000313" key="10">
    <source>
        <dbReference type="Proteomes" id="UP001307889"/>
    </source>
</evidence>
<dbReference type="InterPro" id="IPR040016">
    <property type="entry name" value="XPO6"/>
</dbReference>
<keyword evidence="6" id="KW-0653">Protein transport</keyword>
<keyword evidence="10" id="KW-1185">Reference proteome</keyword>
<dbReference type="SUPFAM" id="SSF48371">
    <property type="entry name" value="ARM repeat"/>
    <property type="match status" value="1"/>
</dbReference>
<proteinExistence type="inferred from homology"/>
<feature type="domain" description="Exportin-1/Importin-beta-like" evidence="8">
    <location>
        <begin position="103"/>
        <end position="238"/>
    </location>
</feature>
<comment type="similarity">
    <text evidence="3">Belongs to the exportin family.</text>
</comment>
<evidence type="ECO:0000313" key="9">
    <source>
        <dbReference type="EMBL" id="BES95880.1"/>
    </source>
</evidence>
<evidence type="ECO:0000256" key="4">
    <source>
        <dbReference type="ARBA" id="ARBA00022448"/>
    </source>
</evidence>
<sequence length="960" mass="107872">MESGAESLAILDALLKEFFDNKTSNERKQEIETVLGEFGSQRDAWKHCIYYLNNTANPFVCMFCLATLEKIITKQWLQLMWEERSQLRTLLYQFTLQRHAHVPAFIRNKLLKTVVDIARFDWPHFYPDFFSNILTLMDGSETRVLGLAFLQTASEELICPREDLSVTRKEELKRLFLAHIPQVFNTVTAILEGAKNKNNGDNTVVTASLQALSHLFSWIPLSDVNSLQLLSLITHFASIQQDPCGLHGLSALNELLYNNCVPGTFQNSLLSLCVHNNSLLRGTLANLSNNMGSNLDPEYLSKLTEMTRLCVSVHWHRVESSPGFPVLEFLSSLFQFTFQQPTLEGFYLTLDIWNSLLDYLQLKDTTHIAKYEEVLVTLVHALLKKLQGHRDLDNEMLENDEETERQKFLRQCIEVIAKVAELAPTQTCTLVLECWQPLMSQYSSLLCGGGGGDNLADSGGDWLEDCAALTQAVGRLYSQMMAAAVPHNLASLFANLAAQATQARLHDRPHFQAIAPHLIELHSQIIAGLNACMCETIVETSLTAVLPLLTEPAAPKLQHSAAHVLNTICLQKAPQRSLDQLYTLFTTNISHLPKETLSVVYCALVRCLLSWKWESDATRVQLLAGLVETMSPTPTNPTQLQDLSHVTAVLLHSKPDTSSAKKLLFTAVQPVLQQVLNDFPRVLKTKPEHCNTMLTLFLEAFRTLQHQMGAQFTQRAVHTFISSFTQCEVSEISCGIDKLLQLLTLVIEQPAASFKHFVPSCIALCLENILPNVTEVTSATIKPALFNLLSSLVMHKWQYFYQGAVQDCQPILEHGDQLAAILTAFGQSLTQPDISIFSQNLQALESINHKWKLYHKEMFRVQFLALLLTVLLTTLINKTHALLSDEIATAIYNMGAVSFDSFFNSFLPQFLSQTSGLDENQRDILKKNIKPDTDLPSFTQNIFRLANDIRCYRLCNSGAT</sequence>
<evidence type="ECO:0000256" key="7">
    <source>
        <dbReference type="ARBA" id="ARBA00023242"/>
    </source>
</evidence>
<protein>
    <submittedName>
        <fullName evidence="9">Exportin 6</fullName>
    </submittedName>
</protein>
<evidence type="ECO:0000256" key="2">
    <source>
        <dbReference type="ARBA" id="ARBA00004496"/>
    </source>
</evidence>
<organism evidence="9 10">
    <name type="scientific">Nesidiocoris tenuis</name>
    <dbReference type="NCBI Taxonomy" id="355587"/>
    <lineage>
        <taxon>Eukaryota</taxon>
        <taxon>Metazoa</taxon>
        <taxon>Ecdysozoa</taxon>
        <taxon>Arthropoda</taxon>
        <taxon>Hexapoda</taxon>
        <taxon>Insecta</taxon>
        <taxon>Pterygota</taxon>
        <taxon>Neoptera</taxon>
        <taxon>Paraneoptera</taxon>
        <taxon>Hemiptera</taxon>
        <taxon>Heteroptera</taxon>
        <taxon>Panheteroptera</taxon>
        <taxon>Cimicomorpha</taxon>
        <taxon>Miridae</taxon>
        <taxon>Dicyphina</taxon>
        <taxon>Nesidiocoris</taxon>
    </lineage>
</organism>
<dbReference type="Proteomes" id="UP001307889">
    <property type="component" value="Chromosome 6"/>
</dbReference>
<evidence type="ECO:0000256" key="1">
    <source>
        <dbReference type="ARBA" id="ARBA00004123"/>
    </source>
</evidence>
<comment type="subcellular location">
    <subcellularLocation>
        <location evidence="2">Cytoplasm</location>
    </subcellularLocation>
    <subcellularLocation>
        <location evidence="1">Nucleus</location>
    </subcellularLocation>
</comment>
<dbReference type="PANTHER" id="PTHR21452:SF4">
    <property type="entry name" value="EXPORTIN-6"/>
    <property type="match status" value="1"/>
</dbReference>
<reference evidence="9 10" key="1">
    <citation type="submission" date="2023-09" db="EMBL/GenBank/DDBJ databases">
        <title>Nesidiocoris tenuis whole genome shotgun sequence.</title>
        <authorList>
            <person name="Shibata T."/>
            <person name="Shimoda M."/>
            <person name="Kobayashi T."/>
            <person name="Uehara T."/>
        </authorList>
    </citation>
    <scope>NUCLEOTIDE SEQUENCE [LARGE SCALE GENOMIC DNA]</scope>
    <source>
        <strain evidence="9 10">Japan</strain>
    </source>
</reference>
<gene>
    <name evidence="9" type="ORF">NTJ_08689</name>
</gene>
<evidence type="ECO:0000256" key="6">
    <source>
        <dbReference type="ARBA" id="ARBA00022927"/>
    </source>
</evidence>